<dbReference type="Proteomes" id="UP000295525">
    <property type="component" value="Unassembled WGS sequence"/>
</dbReference>
<protein>
    <submittedName>
        <fullName evidence="1">Glutaconate CoA-transferase subunit A</fullName>
    </submittedName>
</protein>
<dbReference type="Gene3D" id="3.40.1080.10">
    <property type="entry name" value="Glutaconate Coenzyme A-transferase"/>
    <property type="match status" value="1"/>
</dbReference>
<dbReference type="OrthoDB" id="9777193at2"/>
<dbReference type="EMBL" id="SMAJ01000008">
    <property type="protein sequence ID" value="TCT06317.1"/>
    <property type="molecule type" value="Genomic_DNA"/>
</dbReference>
<dbReference type="RefSeq" id="WP_132582834.1">
    <property type="nucleotide sequence ID" value="NZ_SMAJ01000008.1"/>
</dbReference>
<dbReference type="AlphaFoldDB" id="A0A4R3M4K7"/>
<name>A0A4R3M4K7_9BURK</name>
<dbReference type="SUPFAM" id="SSF100950">
    <property type="entry name" value="NagB/RpiA/CoA transferase-like"/>
    <property type="match status" value="1"/>
</dbReference>
<reference evidence="1 2" key="1">
    <citation type="submission" date="2019-03" db="EMBL/GenBank/DDBJ databases">
        <title>Genomic Encyclopedia of Type Strains, Phase IV (KMG-IV): sequencing the most valuable type-strain genomes for metagenomic binning, comparative biology and taxonomic classification.</title>
        <authorList>
            <person name="Goeker M."/>
        </authorList>
    </citation>
    <scope>NUCLEOTIDE SEQUENCE [LARGE SCALE GENOMIC DNA]</scope>
    <source>
        <strain evidence="1 2">DSM 24591</strain>
    </source>
</reference>
<dbReference type="GO" id="GO:0008410">
    <property type="term" value="F:CoA-transferase activity"/>
    <property type="evidence" value="ECO:0007669"/>
    <property type="project" value="InterPro"/>
</dbReference>
<evidence type="ECO:0000313" key="2">
    <source>
        <dbReference type="Proteomes" id="UP000295525"/>
    </source>
</evidence>
<dbReference type="InterPro" id="IPR037171">
    <property type="entry name" value="NagB/RpiA_transferase-like"/>
</dbReference>
<accession>A0A4R3M4K7</accession>
<organism evidence="1 2">
    <name type="scientific">Paralcaligenes ureilyticus</name>
    <dbReference type="NCBI Taxonomy" id="627131"/>
    <lineage>
        <taxon>Bacteria</taxon>
        <taxon>Pseudomonadati</taxon>
        <taxon>Pseudomonadota</taxon>
        <taxon>Betaproteobacteria</taxon>
        <taxon>Burkholderiales</taxon>
        <taxon>Alcaligenaceae</taxon>
        <taxon>Paralcaligenes</taxon>
    </lineage>
</organism>
<comment type="caution">
    <text evidence="1">The sequence shown here is derived from an EMBL/GenBank/DDBJ whole genome shotgun (WGS) entry which is preliminary data.</text>
</comment>
<sequence>MGNKVLRLEDAAALIQDGSSITFGGSFLQRVPAAFVRELARQHRSNLHLIKASPSYDADLLALANAITSTVSGMVGFERPYGGAPNFRRKVELGTVHYEEQTCPTIGAGMRASAQGTLFMPLPPSALEGSDIPGNAGLKSIADPYTGTVGYAMRRLRPDWAVIHVAEADELGNGRLPLGAPPFWDHLLTQSAAKVILTTERLVSDEVFRDEPHRTLVAPYRVHAVVKCPSGAWPTPFFPLYDADDPAIVEYLALDESDLPAYLSSTEACDRGLAINRTVRPCAKEVVL</sequence>
<evidence type="ECO:0000313" key="1">
    <source>
        <dbReference type="EMBL" id="TCT06317.1"/>
    </source>
</evidence>
<dbReference type="SMART" id="SM00882">
    <property type="entry name" value="CoA_trans"/>
    <property type="match status" value="1"/>
</dbReference>
<dbReference type="Pfam" id="PF01144">
    <property type="entry name" value="CoA_trans"/>
    <property type="match status" value="1"/>
</dbReference>
<gene>
    <name evidence="1" type="ORF">EDC26_10853</name>
</gene>
<proteinExistence type="predicted"/>
<keyword evidence="1" id="KW-0808">Transferase</keyword>
<dbReference type="InterPro" id="IPR004165">
    <property type="entry name" value="CoA_trans_fam_I"/>
</dbReference>
<keyword evidence="2" id="KW-1185">Reference proteome</keyword>